<evidence type="ECO:0000259" key="5">
    <source>
        <dbReference type="Pfam" id="PF00703"/>
    </source>
</evidence>
<keyword evidence="4" id="KW-0732">Signal</keyword>
<feature type="domain" description="Glycosyl hydrolases family 2 sugar binding" evidence="7">
    <location>
        <begin position="41"/>
        <end position="217"/>
    </location>
</feature>
<dbReference type="SUPFAM" id="SSF49785">
    <property type="entry name" value="Galactose-binding domain-like"/>
    <property type="match status" value="1"/>
</dbReference>
<comment type="similarity">
    <text evidence="1">Belongs to the glycosyl hydrolase 2 family.</text>
</comment>
<dbReference type="InterPro" id="IPR036156">
    <property type="entry name" value="Beta-gal/glucu_dom_sf"/>
</dbReference>
<evidence type="ECO:0000313" key="9">
    <source>
        <dbReference type="Proteomes" id="UP000077177"/>
    </source>
</evidence>
<dbReference type="SUPFAM" id="SSF51445">
    <property type="entry name" value="(Trans)glycosidases"/>
    <property type="match status" value="1"/>
</dbReference>
<dbReference type="GO" id="GO:0004553">
    <property type="term" value="F:hydrolase activity, hydrolyzing O-glycosyl compounds"/>
    <property type="evidence" value="ECO:0007669"/>
    <property type="project" value="InterPro"/>
</dbReference>
<reference evidence="8 9" key="2">
    <citation type="journal article" date="2016" name="Int. J. Syst. Evol. Microbiol.">
        <title>Flavisolibacter tropicus sp. nov., isolated from tropical soil.</title>
        <authorList>
            <person name="Lee J.J."/>
            <person name="Kang M.S."/>
            <person name="Kim G.S."/>
            <person name="Lee C.S."/>
            <person name="Lim S."/>
            <person name="Lee J."/>
            <person name="Roh S.H."/>
            <person name="Kang H."/>
            <person name="Ha J.M."/>
            <person name="Bae S."/>
            <person name="Jung H.Y."/>
            <person name="Kim M.K."/>
        </authorList>
    </citation>
    <scope>NUCLEOTIDE SEQUENCE [LARGE SCALE GENOMIC DNA]</scope>
    <source>
        <strain evidence="8 9">LCS9</strain>
    </source>
</reference>
<feature type="signal peptide" evidence="4">
    <location>
        <begin position="1"/>
        <end position="20"/>
    </location>
</feature>
<dbReference type="EMBL" id="CP011390">
    <property type="protein sequence ID" value="ANE51474.1"/>
    <property type="molecule type" value="Genomic_DNA"/>
</dbReference>
<dbReference type="InterPro" id="IPR051913">
    <property type="entry name" value="GH2_Domain-Containing"/>
</dbReference>
<dbReference type="Gene3D" id="3.20.20.80">
    <property type="entry name" value="Glycosidases"/>
    <property type="match status" value="1"/>
</dbReference>
<dbReference type="PANTHER" id="PTHR42732:SF1">
    <property type="entry name" value="BETA-MANNOSIDASE"/>
    <property type="match status" value="1"/>
</dbReference>
<evidence type="ECO:0000256" key="2">
    <source>
        <dbReference type="ARBA" id="ARBA00022801"/>
    </source>
</evidence>
<keyword evidence="3" id="KW-0326">Glycosidase</keyword>
<protein>
    <recommendedName>
        <fullName evidence="10">Beta-glucuronidase</fullName>
    </recommendedName>
</protein>
<evidence type="ECO:0000256" key="4">
    <source>
        <dbReference type="SAM" id="SignalP"/>
    </source>
</evidence>
<dbReference type="Gene3D" id="2.60.120.260">
    <property type="entry name" value="Galactose-binding domain-like"/>
    <property type="match status" value="1"/>
</dbReference>
<keyword evidence="2" id="KW-0378">Hydrolase</keyword>
<dbReference type="InterPro" id="IPR013783">
    <property type="entry name" value="Ig-like_fold"/>
</dbReference>
<sequence>MKKLLTYVFLLFVISTAAQQAQQNNLKPLLQNAFNRPQTLLDGQWHYIIDPYETGYRDHRNWVPFDEKGDWQYSAAPYWQNASRADKTQRVEYDFYNSPVLEVPGDFNHQKPELTYYEGTLWYFREFNYHKTGNTVYLYFGAVNYRADVYVNGKKLGYHEGGFDPFNFDATDLLVEGKNYIIVRADNRREKDRVPGMTTDWWNYGGITRSVSLIELPKQFIEDYKINIDPKNPTLVKGFVQVSQPGVTKGTVNIAEAGINVPFTTDASGKAMIQFAANKLKRWYPERPKLYDVQLTIDGDKTNDRIGFKTIETRGKDIYLNGKNIFLRGISMHEENPFVPGRAHSKSEAEMMMGWAKELNANMIRLAHYPHNENLPRLADEKGFLLWEEVPVYWGIDYNNPYTYQQAVNQVKTMVSRDKNRASVIVWSVANETPRDDPKRLEFLSNMKKEVLALDSTRFISAALDRTEDKENYTITISDPFAQASNIVSVNEYIGWYGSLPDRIGKTNWDLHEHDKPLFISEFGSGAKYNMLGDSLTRWSEDYQDWMYRETFKMLDKIPQFRGTTPWVLVDFRSPRRNLAFIKDGWNRKGLISNNGQKKKAFYTLKKYYDEKAKQYAYTIND</sequence>
<organism evidence="8 9">
    <name type="scientific">Flavisolibacter tropicus</name>
    <dbReference type="NCBI Taxonomy" id="1492898"/>
    <lineage>
        <taxon>Bacteria</taxon>
        <taxon>Pseudomonadati</taxon>
        <taxon>Bacteroidota</taxon>
        <taxon>Chitinophagia</taxon>
        <taxon>Chitinophagales</taxon>
        <taxon>Chitinophagaceae</taxon>
        <taxon>Flavisolibacter</taxon>
    </lineage>
</organism>
<evidence type="ECO:0000256" key="3">
    <source>
        <dbReference type="ARBA" id="ARBA00023295"/>
    </source>
</evidence>
<evidence type="ECO:0008006" key="10">
    <source>
        <dbReference type="Google" id="ProtNLM"/>
    </source>
</evidence>
<dbReference type="PRINTS" id="PR00132">
    <property type="entry name" value="GLHYDRLASE2"/>
</dbReference>
<dbReference type="InterPro" id="IPR006102">
    <property type="entry name" value="Ig-like_GH2"/>
</dbReference>
<dbReference type="OrthoDB" id="857501at2"/>
<dbReference type="PANTHER" id="PTHR42732">
    <property type="entry name" value="BETA-GALACTOSIDASE"/>
    <property type="match status" value="1"/>
</dbReference>
<dbReference type="PATRIC" id="fig|1492898.3.peg.3054"/>
<dbReference type="InterPro" id="IPR023232">
    <property type="entry name" value="Glyco_hydro_2_AS"/>
</dbReference>
<evidence type="ECO:0000256" key="1">
    <source>
        <dbReference type="ARBA" id="ARBA00007401"/>
    </source>
</evidence>
<dbReference type="RefSeq" id="WP_066405553.1">
    <property type="nucleotide sequence ID" value="NZ_CP011390.1"/>
</dbReference>
<dbReference type="InterPro" id="IPR006104">
    <property type="entry name" value="Glyco_hydro_2_N"/>
</dbReference>
<dbReference type="InterPro" id="IPR006103">
    <property type="entry name" value="Glyco_hydro_2_cat"/>
</dbReference>
<feature type="domain" description="Glycoside hydrolase family 2 catalytic" evidence="6">
    <location>
        <begin position="312"/>
        <end position="610"/>
    </location>
</feature>
<keyword evidence="9" id="KW-1185">Reference proteome</keyword>
<dbReference type="Pfam" id="PF02836">
    <property type="entry name" value="Glyco_hydro_2_C"/>
    <property type="match status" value="1"/>
</dbReference>
<dbReference type="KEGG" id="fla:SY85_14130"/>
<evidence type="ECO:0000259" key="7">
    <source>
        <dbReference type="Pfam" id="PF02837"/>
    </source>
</evidence>
<dbReference type="InterPro" id="IPR008979">
    <property type="entry name" value="Galactose-bd-like_sf"/>
</dbReference>
<evidence type="ECO:0000313" key="8">
    <source>
        <dbReference type="EMBL" id="ANE51474.1"/>
    </source>
</evidence>
<dbReference type="InterPro" id="IPR017853">
    <property type="entry name" value="GH"/>
</dbReference>
<feature type="domain" description="Glycoside hydrolase family 2 immunoglobulin-like beta-sandwich" evidence="5">
    <location>
        <begin position="240"/>
        <end position="306"/>
    </location>
</feature>
<dbReference type="STRING" id="1492898.SY85_14130"/>
<proteinExistence type="inferred from homology"/>
<dbReference type="Pfam" id="PF02837">
    <property type="entry name" value="Glyco_hydro_2_N"/>
    <property type="match status" value="1"/>
</dbReference>
<dbReference type="SUPFAM" id="SSF49303">
    <property type="entry name" value="beta-Galactosidase/glucuronidase domain"/>
    <property type="match status" value="1"/>
</dbReference>
<dbReference type="AlphaFoldDB" id="A0A172TX68"/>
<name>A0A172TX68_9BACT</name>
<feature type="chain" id="PRO_5008001329" description="Beta-glucuronidase" evidence="4">
    <location>
        <begin position="21"/>
        <end position="622"/>
    </location>
</feature>
<dbReference type="InterPro" id="IPR006101">
    <property type="entry name" value="Glyco_hydro_2"/>
</dbReference>
<dbReference type="GO" id="GO:0005975">
    <property type="term" value="P:carbohydrate metabolic process"/>
    <property type="evidence" value="ECO:0007669"/>
    <property type="project" value="InterPro"/>
</dbReference>
<reference evidence="9" key="1">
    <citation type="submission" date="2015-01" db="EMBL/GenBank/DDBJ databases">
        <title>Flavisolibacter sp./LCS9/ whole genome sequencing.</title>
        <authorList>
            <person name="Kim M.K."/>
            <person name="Srinivasan S."/>
            <person name="Lee J.-J."/>
        </authorList>
    </citation>
    <scope>NUCLEOTIDE SEQUENCE [LARGE SCALE GENOMIC DNA]</scope>
    <source>
        <strain evidence="9">LCS9</strain>
    </source>
</reference>
<accession>A0A172TX68</accession>
<dbReference type="Proteomes" id="UP000077177">
    <property type="component" value="Chromosome"/>
</dbReference>
<gene>
    <name evidence="8" type="ORF">SY85_14130</name>
</gene>
<dbReference type="Pfam" id="PF00703">
    <property type="entry name" value="Glyco_hydro_2"/>
    <property type="match status" value="1"/>
</dbReference>
<dbReference type="Gene3D" id="2.60.40.10">
    <property type="entry name" value="Immunoglobulins"/>
    <property type="match status" value="1"/>
</dbReference>
<evidence type="ECO:0000259" key="6">
    <source>
        <dbReference type="Pfam" id="PF02836"/>
    </source>
</evidence>
<dbReference type="PROSITE" id="PS00608">
    <property type="entry name" value="GLYCOSYL_HYDROL_F2_2"/>
    <property type="match status" value="1"/>
</dbReference>